<evidence type="ECO:0000313" key="1">
    <source>
        <dbReference type="EMBL" id="GER46175.1"/>
    </source>
</evidence>
<keyword evidence="2" id="KW-1185">Reference proteome</keyword>
<dbReference type="AlphaFoldDB" id="A0A5A7QLG9"/>
<accession>A0A5A7QLG9</accession>
<reference evidence="2" key="1">
    <citation type="journal article" date="2019" name="Curr. Biol.">
        <title>Genome Sequence of Striga asiatica Provides Insight into the Evolution of Plant Parasitism.</title>
        <authorList>
            <person name="Yoshida S."/>
            <person name="Kim S."/>
            <person name="Wafula E.K."/>
            <person name="Tanskanen J."/>
            <person name="Kim Y.M."/>
            <person name="Honaas L."/>
            <person name="Yang Z."/>
            <person name="Spallek T."/>
            <person name="Conn C.E."/>
            <person name="Ichihashi Y."/>
            <person name="Cheong K."/>
            <person name="Cui S."/>
            <person name="Der J.P."/>
            <person name="Gundlach H."/>
            <person name="Jiao Y."/>
            <person name="Hori C."/>
            <person name="Ishida J.K."/>
            <person name="Kasahara H."/>
            <person name="Kiba T."/>
            <person name="Kim M.S."/>
            <person name="Koo N."/>
            <person name="Laohavisit A."/>
            <person name="Lee Y.H."/>
            <person name="Lumba S."/>
            <person name="McCourt P."/>
            <person name="Mortimer J.C."/>
            <person name="Mutuku J.M."/>
            <person name="Nomura T."/>
            <person name="Sasaki-Sekimoto Y."/>
            <person name="Seto Y."/>
            <person name="Wang Y."/>
            <person name="Wakatake T."/>
            <person name="Sakakibara H."/>
            <person name="Demura T."/>
            <person name="Yamaguchi S."/>
            <person name="Yoneyama K."/>
            <person name="Manabe R.I."/>
            <person name="Nelson D.C."/>
            <person name="Schulman A.H."/>
            <person name="Timko M.P."/>
            <person name="dePamphilis C.W."/>
            <person name="Choi D."/>
            <person name="Shirasu K."/>
        </authorList>
    </citation>
    <scope>NUCLEOTIDE SEQUENCE [LARGE SCALE GENOMIC DNA]</scope>
    <source>
        <strain evidence="2">cv. UVA1</strain>
    </source>
</reference>
<dbReference type="Proteomes" id="UP000325081">
    <property type="component" value="Unassembled WGS sequence"/>
</dbReference>
<proteinExistence type="predicted"/>
<protein>
    <submittedName>
        <fullName evidence="1">Methionine--tRNA ligase</fullName>
    </submittedName>
</protein>
<gene>
    <name evidence="1" type="ORF">STAS_23190</name>
</gene>
<dbReference type="EMBL" id="BKCP01007405">
    <property type="protein sequence ID" value="GER46175.1"/>
    <property type="molecule type" value="Genomic_DNA"/>
</dbReference>
<keyword evidence="1" id="KW-0436">Ligase</keyword>
<name>A0A5A7QLG9_STRAF</name>
<evidence type="ECO:0000313" key="2">
    <source>
        <dbReference type="Proteomes" id="UP000325081"/>
    </source>
</evidence>
<comment type="caution">
    <text evidence="1">The sequence shown here is derived from an EMBL/GenBank/DDBJ whole genome shotgun (WGS) entry which is preliminary data.</text>
</comment>
<sequence length="283" mass="31266">MPSRYFAPGKQLRRLASLPFSRQFERRLAGGKVKIRWREFLSSISPAKKANRTLEGTSHNSIGPYRVEYSQKYRYSEDGPIAFTQSNADRDQATREESTQLNLLFGVLQRNTGACIKVNVDAAKLLSSNAAGFCLIVGMVVPRQSAVSGSSMEGVRQRIQFCLPSFHFQRVLRYEIRVSVALGRVRNPLTHATNASGGRTLAKERGSHGTHLRFGASYTRIAFYNSARPSPSPLSPQYGAASSPALPFPTLIGLPTTDLKSDDSTLYYGSPGSIRMLAKRFLL</sequence>
<organism evidence="1 2">
    <name type="scientific">Striga asiatica</name>
    <name type="common">Asiatic witchweed</name>
    <name type="synonym">Buchnera asiatica</name>
    <dbReference type="NCBI Taxonomy" id="4170"/>
    <lineage>
        <taxon>Eukaryota</taxon>
        <taxon>Viridiplantae</taxon>
        <taxon>Streptophyta</taxon>
        <taxon>Embryophyta</taxon>
        <taxon>Tracheophyta</taxon>
        <taxon>Spermatophyta</taxon>
        <taxon>Magnoliopsida</taxon>
        <taxon>eudicotyledons</taxon>
        <taxon>Gunneridae</taxon>
        <taxon>Pentapetalae</taxon>
        <taxon>asterids</taxon>
        <taxon>lamiids</taxon>
        <taxon>Lamiales</taxon>
        <taxon>Orobanchaceae</taxon>
        <taxon>Buchnereae</taxon>
        <taxon>Striga</taxon>
    </lineage>
</organism>
<dbReference type="GO" id="GO:0016874">
    <property type="term" value="F:ligase activity"/>
    <property type="evidence" value="ECO:0007669"/>
    <property type="project" value="UniProtKB-KW"/>
</dbReference>